<organism evidence="9 11">
    <name type="scientific">Labedella gwakjiensis</name>
    <dbReference type="NCBI Taxonomy" id="390269"/>
    <lineage>
        <taxon>Bacteria</taxon>
        <taxon>Bacillati</taxon>
        <taxon>Actinomycetota</taxon>
        <taxon>Actinomycetes</taxon>
        <taxon>Micrococcales</taxon>
        <taxon>Microbacteriaceae</taxon>
        <taxon>Labedella</taxon>
    </lineage>
</organism>
<dbReference type="Proteomes" id="UP000241203">
    <property type="component" value="Unassembled WGS sequence"/>
</dbReference>
<feature type="transmembrane region" description="Helical" evidence="7">
    <location>
        <begin position="186"/>
        <end position="211"/>
    </location>
</feature>
<dbReference type="OrthoDB" id="61122at2"/>
<dbReference type="Proteomes" id="UP000268291">
    <property type="component" value="Unassembled WGS sequence"/>
</dbReference>
<accession>A0A2P8GVZ4</accession>
<feature type="domain" description="ABC transmembrane type-1" evidence="8">
    <location>
        <begin position="74"/>
        <end position="265"/>
    </location>
</feature>
<feature type="transmembrane region" description="Helical" evidence="7">
    <location>
        <begin position="145"/>
        <end position="165"/>
    </location>
</feature>
<feature type="transmembrane region" description="Helical" evidence="7">
    <location>
        <begin position="246"/>
        <end position="269"/>
    </location>
</feature>
<reference evidence="9 11" key="1">
    <citation type="submission" date="2018-03" db="EMBL/GenBank/DDBJ databases">
        <title>Genomic Encyclopedia of Archaeal and Bacterial Type Strains, Phase II (KMG-II): from individual species to whole genera.</title>
        <authorList>
            <person name="Goeker M."/>
        </authorList>
    </citation>
    <scope>NUCLEOTIDE SEQUENCE [LARGE SCALE GENOMIC DNA]</scope>
    <source>
        <strain evidence="9 11">DSM 21548</strain>
    </source>
</reference>
<dbReference type="Gene3D" id="1.10.3720.10">
    <property type="entry name" value="MetI-like"/>
    <property type="match status" value="1"/>
</dbReference>
<keyword evidence="6 7" id="KW-0472">Membrane</keyword>
<keyword evidence="5 7" id="KW-1133">Transmembrane helix</keyword>
<dbReference type="CDD" id="cd06261">
    <property type="entry name" value="TM_PBP2"/>
    <property type="match status" value="1"/>
</dbReference>
<evidence type="ECO:0000256" key="4">
    <source>
        <dbReference type="ARBA" id="ARBA00022692"/>
    </source>
</evidence>
<reference evidence="10 12" key="2">
    <citation type="submission" date="2018-12" db="EMBL/GenBank/DDBJ databases">
        <authorList>
            <person name="hu s."/>
            <person name="Xu Y."/>
            <person name="Xu B."/>
            <person name="Li F."/>
        </authorList>
    </citation>
    <scope>NUCLEOTIDE SEQUENCE [LARGE SCALE GENOMIC DNA]</scope>
    <source>
        <strain evidence="10 12">KSW2-17</strain>
    </source>
</reference>
<dbReference type="InterPro" id="IPR035906">
    <property type="entry name" value="MetI-like_sf"/>
</dbReference>
<keyword evidence="2 7" id="KW-0813">Transport</keyword>
<comment type="similarity">
    <text evidence="7">Belongs to the binding-protein-dependent transport system permease family.</text>
</comment>
<dbReference type="SUPFAM" id="SSF161098">
    <property type="entry name" value="MetI-like"/>
    <property type="match status" value="1"/>
</dbReference>
<dbReference type="EMBL" id="PYAU01000001">
    <property type="protein sequence ID" value="PSL38132.1"/>
    <property type="molecule type" value="Genomic_DNA"/>
</dbReference>
<proteinExistence type="inferred from homology"/>
<comment type="caution">
    <text evidence="9">The sequence shown here is derived from an EMBL/GenBank/DDBJ whole genome shotgun (WGS) entry which is preliminary data.</text>
</comment>
<feature type="transmembrane region" description="Helical" evidence="7">
    <location>
        <begin position="112"/>
        <end position="133"/>
    </location>
</feature>
<evidence type="ECO:0000259" key="8">
    <source>
        <dbReference type="PROSITE" id="PS50928"/>
    </source>
</evidence>
<dbReference type="EMBL" id="RZGY01000001">
    <property type="protein sequence ID" value="RUQ87318.1"/>
    <property type="molecule type" value="Genomic_DNA"/>
</dbReference>
<dbReference type="PANTHER" id="PTHR43744:SF8">
    <property type="entry name" value="SN-GLYCEROL-3-PHOSPHATE TRANSPORT SYSTEM PERMEASE PROTEIN UGPE"/>
    <property type="match status" value="1"/>
</dbReference>
<gene>
    <name evidence="9" type="ORF">CLV49_1744</name>
    <name evidence="10" type="ORF">ELQ93_10485</name>
</gene>
<evidence type="ECO:0000313" key="11">
    <source>
        <dbReference type="Proteomes" id="UP000241203"/>
    </source>
</evidence>
<protein>
    <submittedName>
        <fullName evidence="9">Carbohydrate ABC transporter membrane protein 2 (CUT1 family)</fullName>
    </submittedName>
    <submittedName>
        <fullName evidence="10">Carbohydrate ABC transporter permease</fullName>
    </submittedName>
</protein>
<feature type="transmembrane region" description="Helical" evidence="7">
    <location>
        <begin position="78"/>
        <end position="100"/>
    </location>
</feature>
<evidence type="ECO:0000313" key="9">
    <source>
        <dbReference type="EMBL" id="PSL38132.1"/>
    </source>
</evidence>
<keyword evidence="4 7" id="KW-0812">Transmembrane</keyword>
<comment type="subcellular location">
    <subcellularLocation>
        <location evidence="1 7">Cell membrane</location>
        <topology evidence="1 7">Multi-pass membrane protein</topology>
    </subcellularLocation>
</comment>
<dbReference type="RefSeq" id="WP_106563187.1">
    <property type="nucleotide sequence ID" value="NZ_PYAU01000001.1"/>
</dbReference>
<dbReference type="InterPro" id="IPR000515">
    <property type="entry name" value="MetI-like"/>
</dbReference>
<sequence length="279" mass="29681">MSETSSTLSKRSRTPIFLALCLVAVSIAFPVVFIGSSAFRSKADYLLNPFGLPESLTLENFVALWNNYGIGRALGNSLTVIAVALTLQLLIAGLAGFAMAKLPVPGVKYIRAGFVLVMLVPGQVLIIPTYLLLSNLGLVGSLQGLMLVYIATGMPFAVFFLSVTFRTLDANVLEAARIDGAGFWRTFLSVAVPMGIPGIATLAVLQFLAMWNELLFAYILLPNDQLRLLTPALAQIGGRFTSDQTLVSAGLIISSLPPLILLALASRYVMSGLGASLGR</sequence>
<dbReference type="PANTHER" id="PTHR43744">
    <property type="entry name" value="ABC TRANSPORTER PERMEASE PROTEIN MG189-RELATED-RELATED"/>
    <property type="match status" value="1"/>
</dbReference>
<evidence type="ECO:0000256" key="5">
    <source>
        <dbReference type="ARBA" id="ARBA00022989"/>
    </source>
</evidence>
<evidence type="ECO:0000256" key="1">
    <source>
        <dbReference type="ARBA" id="ARBA00004651"/>
    </source>
</evidence>
<dbReference type="AlphaFoldDB" id="A0A2P8GVZ4"/>
<evidence type="ECO:0000313" key="10">
    <source>
        <dbReference type="EMBL" id="RUQ87318.1"/>
    </source>
</evidence>
<name>A0A2P8GVZ4_9MICO</name>
<evidence type="ECO:0000256" key="6">
    <source>
        <dbReference type="ARBA" id="ARBA00023136"/>
    </source>
</evidence>
<dbReference type="Pfam" id="PF00528">
    <property type="entry name" value="BPD_transp_1"/>
    <property type="match status" value="1"/>
</dbReference>
<dbReference type="PROSITE" id="PS50928">
    <property type="entry name" value="ABC_TM1"/>
    <property type="match status" value="1"/>
</dbReference>
<feature type="transmembrane region" description="Helical" evidence="7">
    <location>
        <begin position="16"/>
        <end position="39"/>
    </location>
</feature>
<evidence type="ECO:0000256" key="7">
    <source>
        <dbReference type="RuleBase" id="RU363032"/>
    </source>
</evidence>
<keyword evidence="12" id="KW-1185">Reference proteome</keyword>
<keyword evidence="3" id="KW-1003">Cell membrane</keyword>
<dbReference type="GO" id="GO:0005886">
    <property type="term" value="C:plasma membrane"/>
    <property type="evidence" value="ECO:0007669"/>
    <property type="project" value="UniProtKB-SubCell"/>
</dbReference>
<evidence type="ECO:0000313" key="12">
    <source>
        <dbReference type="Proteomes" id="UP000268291"/>
    </source>
</evidence>
<evidence type="ECO:0000256" key="2">
    <source>
        <dbReference type="ARBA" id="ARBA00022448"/>
    </source>
</evidence>
<evidence type="ECO:0000256" key="3">
    <source>
        <dbReference type="ARBA" id="ARBA00022475"/>
    </source>
</evidence>
<dbReference type="GO" id="GO:0055085">
    <property type="term" value="P:transmembrane transport"/>
    <property type="evidence" value="ECO:0007669"/>
    <property type="project" value="InterPro"/>
</dbReference>